<evidence type="ECO:0000259" key="1">
    <source>
        <dbReference type="Pfam" id="PF20256"/>
    </source>
</evidence>
<reference evidence="2" key="1">
    <citation type="journal article" date="2014" name="Front. Microbiol.">
        <title>High frequency of phylogenetically diverse reductive dehalogenase-homologous genes in deep subseafloor sedimentary metagenomes.</title>
        <authorList>
            <person name="Kawai M."/>
            <person name="Futagami T."/>
            <person name="Toyoda A."/>
            <person name="Takaki Y."/>
            <person name="Nishi S."/>
            <person name="Hori S."/>
            <person name="Arai W."/>
            <person name="Tsubouchi T."/>
            <person name="Morono Y."/>
            <person name="Uchiyama I."/>
            <person name="Ito T."/>
            <person name="Fujiyama A."/>
            <person name="Inagaki F."/>
            <person name="Takami H."/>
        </authorList>
    </citation>
    <scope>NUCLEOTIDE SEQUENCE</scope>
    <source>
        <strain evidence="2">Expedition CK06-06</strain>
    </source>
</reference>
<organism evidence="2">
    <name type="scientific">marine sediment metagenome</name>
    <dbReference type="NCBI Taxonomy" id="412755"/>
    <lineage>
        <taxon>unclassified sequences</taxon>
        <taxon>metagenomes</taxon>
        <taxon>ecological metagenomes</taxon>
    </lineage>
</organism>
<dbReference type="AlphaFoldDB" id="X0T1U7"/>
<gene>
    <name evidence="2" type="ORF">S01H1_09075</name>
</gene>
<dbReference type="GO" id="GO:0016491">
    <property type="term" value="F:oxidoreductase activity"/>
    <property type="evidence" value="ECO:0007669"/>
    <property type="project" value="InterPro"/>
</dbReference>
<feature type="non-terminal residue" evidence="2">
    <location>
        <position position="54"/>
    </location>
</feature>
<dbReference type="Gene3D" id="3.30.365.10">
    <property type="entry name" value="Aldehyde oxidase/xanthine dehydrogenase, molybdopterin binding domain"/>
    <property type="match status" value="2"/>
</dbReference>
<dbReference type="InterPro" id="IPR037165">
    <property type="entry name" value="AldOxase/xan_DH_Mopterin-bd_sf"/>
</dbReference>
<dbReference type="EMBL" id="BARS01004639">
    <property type="protein sequence ID" value="GAF81336.1"/>
    <property type="molecule type" value="Genomic_DNA"/>
</dbReference>
<proteinExistence type="predicted"/>
<comment type="caution">
    <text evidence="2">The sequence shown here is derived from an EMBL/GenBank/DDBJ whole genome shotgun (WGS) entry which is preliminary data.</text>
</comment>
<protein>
    <recommendedName>
        <fullName evidence="1">Aldehyde oxidase/xanthine dehydrogenase second molybdopterin binding domain-containing protein</fullName>
    </recommendedName>
</protein>
<feature type="domain" description="Aldehyde oxidase/xanthine dehydrogenase second molybdopterin binding" evidence="1">
    <location>
        <begin position="2"/>
        <end position="53"/>
    </location>
</feature>
<name>X0T1U7_9ZZZZ</name>
<sequence length="54" mass="5691">MKKRGIGVGSMYYGLGYGFSRPDIGSATIEVCEDGSVIVRSGQVDYGQGSDTIL</sequence>
<dbReference type="Pfam" id="PF20256">
    <property type="entry name" value="MoCoBD_2"/>
    <property type="match status" value="1"/>
</dbReference>
<dbReference type="SUPFAM" id="SSF56003">
    <property type="entry name" value="Molybdenum cofactor-binding domain"/>
    <property type="match status" value="1"/>
</dbReference>
<evidence type="ECO:0000313" key="2">
    <source>
        <dbReference type="EMBL" id="GAF81336.1"/>
    </source>
</evidence>
<dbReference type="InterPro" id="IPR046867">
    <property type="entry name" value="AldOxase/xan_DH_MoCoBD2"/>
</dbReference>
<accession>X0T1U7</accession>